<name>A0A2H3KLX4_9CHLR</name>
<dbReference type="Proteomes" id="UP000220922">
    <property type="component" value="Unassembled WGS sequence"/>
</dbReference>
<feature type="region of interest" description="Disordered" evidence="2">
    <location>
        <begin position="124"/>
        <end position="159"/>
    </location>
</feature>
<keyword evidence="3" id="KW-0812">Transmembrane</keyword>
<feature type="transmembrane region" description="Helical" evidence="3">
    <location>
        <begin position="344"/>
        <end position="377"/>
    </location>
</feature>
<evidence type="ECO:0000256" key="3">
    <source>
        <dbReference type="SAM" id="Phobius"/>
    </source>
</evidence>
<feature type="repeat" description="TPR" evidence="1">
    <location>
        <begin position="530"/>
        <end position="563"/>
    </location>
</feature>
<accession>A0A2H3KLX4</accession>
<dbReference type="EMBL" id="LYXE01000085">
    <property type="protein sequence ID" value="PDV99045.1"/>
    <property type="molecule type" value="Genomic_DNA"/>
</dbReference>
<dbReference type="RefSeq" id="WP_097652535.1">
    <property type="nucleotide sequence ID" value="NZ_LYXE01000085.1"/>
</dbReference>
<comment type="caution">
    <text evidence="4">The sequence shown here is derived from an EMBL/GenBank/DDBJ whole genome shotgun (WGS) entry which is preliminary data.</text>
</comment>
<dbReference type="SMART" id="SM00028">
    <property type="entry name" value="TPR"/>
    <property type="match status" value="3"/>
</dbReference>
<sequence length="589" mass="64934">MKHTELLAQAILAAHDGQIDEAKARFLTLLETDEQNEQAWLWLAKLVDEPEERRICLENVLMINPANAYAQRNLAALQGTSAIPSWIEAEPDASSAQWLDLMLSDVNQRLPDWLVDQKLAPHSVQVDQGPRLPSARGEEPTFPLKAHPVPHPDHDETQPFQPDRELLEVFPAWLTSEQLTTTPMGQRTTRDHSAPLASQQEQLATWLETLVPEPQDPVEADPEPEPAPQAQPPREPKTLAGADPFASRLRNGHADDIFVSTPVSSERPPAAASPVTNDNRPIVLLPAPSSFLSIPSSHAATDKADAEEPCPFCGATTRLADRACPSCNTNLMIRERPETRRSVALNLLIALYSMNTLLVVGQVVLTIFSILIIVLQASLAERELPVINTIPMVARFLFTALTLGIMIGLWRKRAWAYLLHMVGTGLVIASILGMLVSPNMRFMSDVLPLLGLARAEVAGSFGGLSFIVALVALTLISYGDFFGRRVRMTTAGLMTSSDAYNLGLLYRDNGMWFMAAHAWERAVMQSPRDPQVRRALGLAYAQIKLYDAAIDILKTAIALDPENKQVREDLALVTRLANKARRDHSLSPH</sequence>
<feature type="transmembrane region" description="Helical" evidence="3">
    <location>
        <begin position="417"/>
        <end position="437"/>
    </location>
</feature>
<keyword evidence="3" id="KW-0472">Membrane</keyword>
<feature type="region of interest" description="Disordered" evidence="2">
    <location>
        <begin position="178"/>
        <end position="198"/>
    </location>
</feature>
<evidence type="ECO:0000313" key="5">
    <source>
        <dbReference type="Proteomes" id="UP000220922"/>
    </source>
</evidence>
<protein>
    <submittedName>
        <fullName evidence="4">Uncharacterized protein</fullName>
    </submittedName>
</protein>
<feature type="transmembrane region" description="Helical" evidence="3">
    <location>
        <begin position="457"/>
        <end position="478"/>
    </location>
</feature>
<dbReference type="Gene3D" id="1.25.40.10">
    <property type="entry name" value="Tetratricopeptide repeat domain"/>
    <property type="match status" value="1"/>
</dbReference>
<proteinExistence type="predicted"/>
<dbReference type="InterPro" id="IPR019734">
    <property type="entry name" value="TPR_rpt"/>
</dbReference>
<evidence type="ECO:0000313" key="4">
    <source>
        <dbReference type="EMBL" id="PDV99045.1"/>
    </source>
</evidence>
<evidence type="ECO:0000256" key="1">
    <source>
        <dbReference type="PROSITE-ProRule" id="PRU00339"/>
    </source>
</evidence>
<feature type="compositionally biased region" description="Basic and acidic residues" evidence="2">
    <location>
        <begin position="150"/>
        <end position="159"/>
    </location>
</feature>
<feature type="region of interest" description="Disordered" evidence="2">
    <location>
        <begin position="259"/>
        <end position="279"/>
    </location>
</feature>
<dbReference type="AlphaFoldDB" id="A0A2H3KLX4"/>
<dbReference type="InterPro" id="IPR011990">
    <property type="entry name" value="TPR-like_helical_dom_sf"/>
</dbReference>
<organism evidence="4 5">
    <name type="scientific">Candidatus Chloroploca asiatica</name>
    <dbReference type="NCBI Taxonomy" id="1506545"/>
    <lineage>
        <taxon>Bacteria</taxon>
        <taxon>Bacillati</taxon>
        <taxon>Chloroflexota</taxon>
        <taxon>Chloroflexia</taxon>
        <taxon>Chloroflexales</taxon>
        <taxon>Chloroflexineae</taxon>
        <taxon>Oscillochloridaceae</taxon>
        <taxon>Candidatus Chloroploca</taxon>
    </lineage>
</organism>
<keyword evidence="5" id="KW-1185">Reference proteome</keyword>
<reference evidence="4 5" key="1">
    <citation type="submission" date="2016-05" db="EMBL/GenBank/DDBJ databases">
        <authorList>
            <person name="Lavstsen T."/>
            <person name="Jespersen J.S."/>
        </authorList>
    </citation>
    <scope>NUCLEOTIDE SEQUENCE [LARGE SCALE GENOMIC DNA]</scope>
    <source>
        <strain evidence="4 5">B7-9</strain>
    </source>
</reference>
<feature type="region of interest" description="Disordered" evidence="2">
    <location>
        <begin position="214"/>
        <end position="242"/>
    </location>
</feature>
<evidence type="ECO:0000256" key="2">
    <source>
        <dbReference type="SAM" id="MobiDB-lite"/>
    </source>
</evidence>
<dbReference type="SUPFAM" id="SSF48452">
    <property type="entry name" value="TPR-like"/>
    <property type="match status" value="2"/>
</dbReference>
<keyword evidence="3" id="KW-1133">Transmembrane helix</keyword>
<gene>
    <name evidence="4" type="ORF">A9Q02_13875</name>
</gene>
<keyword evidence="1" id="KW-0802">TPR repeat</keyword>
<dbReference type="OrthoDB" id="137723at2"/>
<dbReference type="Pfam" id="PF13432">
    <property type="entry name" value="TPR_16"/>
    <property type="match status" value="1"/>
</dbReference>
<feature type="transmembrane region" description="Helical" evidence="3">
    <location>
        <begin position="389"/>
        <end position="410"/>
    </location>
</feature>
<dbReference type="PROSITE" id="PS50005">
    <property type="entry name" value="TPR"/>
    <property type="match status" value="1"/>
</dbReference>
<feature type="compositionally biased region" description="Polar residues" evidence="2">
    <location>
        <begin position="178"/>
        <end position="187"/>
    </location>
</feature>